<evidence type="ECO:0000259" key="1">
    <source>
        <dbReference type="Pfam" id="PF20236"/>
    </source>
</evidence>
<reference evidence="2" key="1">
    <citation type="submission" date="2023-03" db="EMBL/GenBank/DDBJ databases">
        <title>Massive genome expansion in bonnet fungi (Mycena s.s.) driven by repeated elements and novel gene families across ecological guilds.</title>
        <authorList>
            <consortium name="Lawrence Berkeley National Laboratory"/>
            <person name="Harder C.B."/>
            <person name="Miyauchi S."/>
            <person name="Viragh M."/>
            <person name="Kuo A."/>
            <person name="Thoen E."/>
            <person name="Andreopoulos B."/>
            <person name="Lu D."/>
            <person name="Skrede I."/>
            <person name="Drula E."/>
            <person name="Henrissat B."/>
            <person name="Morin E."/>
            <person name="Kohler A."/>
            <person name="Barry K."/>
            <person name="LaButti K."/>
            <person name="Morin E."/>
            <person name="Salamov A."/>
            <person name="Lipzen A."/>
            <person name="Mereny Z."/>
            <person name="Hegedus B."/>
            <person name="Baldrian P."/>
            <person name="Stursova M."/>
            <person name="Weitz H."/>
            <person name="Taylor A."/>
            <person name="Grigoriev I.V."/>
            <person name="Nagy L.G."/>
            <person name="Martin F."/>
            <person name="Kauserud H."/>
        </authorList>
    </citation>
    <scope>NUCLEOTIDE SEQUENCE</scope>
    <source>
        <strain evidence="2">CBHHK188m</strain>
    </source>
</reference>
<dbReference type="EMBL" id="JARJLG010000229">
    <property type="protein sequence ID" value="KAJ7725286.1"/>
    <property type="molecule type" value="Genomic_DNA"/>
</dbReference>
<gene>
    <name evidence="2" type="ORF">DFH07DRAFT_970900</name>
</gene>
<evidence type="ECO:0000313" key="2">
    <source>
        <dbReference type="EMBL" id="KAJ7725286.1"/>
    </source>
</evidence>
<dbReference type="AlphaFoldDB" id="A0AAD7HPE6"/>
<sequence>MHLFLNTDSPWNTFYTDESGALQYKTNTPLKLHDRTTTISRVVEGIPRADGREAEAEVEDGARFASLAQINWRQIESSVIHFQGRELATQEFFRTEGSLGWFGRPRAFTALDGKQYKWILGAFTSEASLKLNDGSETMVAQYHHKKFVYGMFSKPQKPSLEIAPPFEHMADEILVTFVYIEQLRKSKDGSQSIVD</sequence>
<dbReference type="Pfam" id="PF20236">
    <property type="entry name" value="DUF6593"/>
    <property type="match status" value="1"/>
</dbReference>
<protein>
    <recommendedName>
        <fullName evidence="1">DUF6593 domain-containing protein</fullName>
    </recommendedName>
</protein>
<name>A0AAD7HPE6_9AGAR</name>
<dbReference type="InterPro" id="IPR046528">
    <property type="entry name" value="DUF6593"/>
</dbReference>
<proteinExistence type="predicted"/>
<organism evidence="2 3">
    <name type="scientific">Mycena maculata</name>
    <dbReference type="NCBI Taxonomy" id="230809"/>
    <lineage>
        <taxon>Eukaryota</taxon>
        <taxon>Fungi</taxon>
        <taxon>Dikarya</taxon>
        <taxon>Basidiomycota</taxon>
        <taxon>Agaricomycotina</taxon>
        <taxon>Agaricomycetes</taxon>
        <taxon>Agaricomycetidae</taxon>
        <taxon>Agaricales</taxon>
        <taxon>Marasmiineae</taxon>
        <taxon>Mycenaceae</taxon>
        <taxon>Mycena</taxon>
    </lineage>
</organism>
<evidence type="ECO:0000313" key="3">
    <source>
        <dbReference type="Proteomes" id="UP001215280"/>
    </source>
</evidence>
<accession>A0AAD7HPE6</accession>
<keyword evidence="3" id="KW-1185">Reference proteome</keyword>
<feature type="domain" description="DUF6593" evidence="1">
    <location>
        <begin position="8"/>
        <end position="185"/>
    </location>
</feature>
<comment type="caution">
    <text evidence="2">The sequence shown here is derived from an EMBL/GenBank/DDBJ whole genome shotgun (WGS) entry which is preliminary data.</text>
</comment>
<dbReference type="Proteomes" id="UP001215280">
    <property type="component" value="Unassembled WGS sequence"/>
</dbReference>